<comment type="caution">
    <text evidence="5">The sequence shown here is derived from an EMBL/GenBank/DDBJ whole genome shotgun (WGS) entry which is preliminary data.</text>
</comment>
<feature type="coiled-coil region" evidence="1">
    <location>
        <begin position="154"/>
        <end position="201"/>
    </location>
</feature>
<evidence type="ECO:0000256" key="1">
    <source>
        <dbReference type="SAM" id="Coils"/>
    </source>
</evidence>
<reference evidence="5 6" key="1">
    <citation type="submission" date="2023-08" db="EMBL/GenBank/DDBJ databases">
        <title>Draft genome sequence of Algoriphagus taiwanensis.</title>
        <authorList>
            <person name="Takatani N."/>
            <person name="Hosokawa M."/>
            <person name="Sawabe T."/>
        </authorList>
    </citation>
    <scope>NUCLEOTIDE SEQUENCE [LARGE SCALE GENOMIC DNA]</scope>
    <source>
        <strain evidence="5 6">JCM 19755</strain>
    </source>
</reference>
<keyword evidence="1" id="KW-0175">Coiled coil</keyword>
<evidence type="ECO:0000256" key="3">
    <source>
        <dbReference type="SAM" id="SignalP"/>
    </source>
</evidence>
<dbReference type="RefSeq" id="WP_338230119.1">
    <property type="nucleotide sequence ID" value="NZ_BTPE01000016.1"/>
</dbReference>
<keyword evidence="3" id="KW-0732">Signal</keyword>
<evidence type="ECO:0000313" key="6">
    <source>
        <dbReference type="Proteomes" id="UP001307705"/>
    </source>
</evidence>
<feature type="chain" id="PRO_5045631081" description="DUF4349 domain-containing protein" evidence="3">
    <location>
        <begin position="18"/>
        <end position="272"/>
    </location>
</feature>
<dbReference type="PROSITE" id="PS51257">
    <property type="entry name" value="PROKAR_LIPOPROTEIN"/>
    <property type="match status" value="1"/>
</dbReference>
<gene>
    <name evidence="5" type="ORF">Ataiwa_35740</name>
</gene>
<organism evidence="5 6">
    <name type="scientific">Algoriphagus taiwanensis</name>
    <dbReference type="NCBI Taxonomy" id="1445656"/>
    <lineage>
        <taxon>Bacteria</taxon>
        <taxon>Pseudomonadati</taxon>
        <taxon>Bacteroidota</taxon>
        <taxon>Cytophagia</taxon>
        <taxon>Cytophagales</taxon>
        <taxon>Cyclobacteriaceae</taxon>
        <taxon>Algoriphagus</taxon>
    </lineage>
</organism>
<accession>A0ABQ6Q5B3</accession>
<evidence type="ECO:0000259" key="4">
    <source>
        <dbReference type="Pfam" id="PF14257"/>
    </source>
</evidence>
<keyword evidence="2" id="KW-1133">Transmembrane helix</keyword>
<keyword evidence="2" id="KW-0472">Membrane</keyword>
<feature type="signal peptide" evidence="3">
    <location>
        <begin position="1"/>
        <end position="17"/>
    </location>
</feature>
<dbReference type="Pfam" id="PF14257">
    <property type="entry name" value="DUF4349"/>
    <property type="match status" value="1"/>
</dbReference>
<feature type="domain" description="DUF4349" evidence="4">
    <location>
        <begin position="58"/>
        <end position="260"/>
    </location>
</feature>
<evidence type="ECO:0000313" key="5">
    <source>
        <dbReference type="EMBL" id="GMQ35301.1"/>
    </source>
</evidence>
<dbReference type="Proteomes" id="UP001307705">
    <property type="component" value="Unassembled WGS sequence"/>
</dbReference>
<keyword evidence="6" id="KW-1185">Reference proteome</keyword>
<dbReference type="InterPro" id="IPR025645">
    <property type="entry name" value="DUF4349"/>
</dbReference>
<feature type="transmembrane region" description="Helical" evidence="2">
    <location>
        <begin position="238"/>
        <end position="261"/>
    </location>
</feature>
<sequence>MKLLLAKLPLVFGFIVAACGTQDTLNLANTDSSSPSYEKVTEVTDIDQDGSQSSISERKIIREGEIYFECRDILETDAFLKSEVKAAQGFIANESSNSYGERTEKRLTIRIPSDQLDPLLEKIQAHAVRIENTNIRSEDVTEQFIDVEARLKTKKELENRYTELLKLARNVDEILQLERELANVRGEIESMQGRLNYLKDRVALSTLNVSFFVEKEKAFGFFAKAAEGLKNGWTNLQWFFIFILNLWPFFLIFAGLLIWLLKRKKTPPPPMR</sequence>
<keyword evidence="2" id="KW-0812">Transmembrane</keyword>
<protein>
    <recommendedName>
        <fullName evidence="4">DUF4349 domain-containing protein</fullName>
    </recommendedName>
</protein>
<evidence type="ECO:0000256" key="2">
    <source>
        <dbReference type="SAM" id="Phobius"/>
    </source>
</evidence>
<dbReference type="EMBL" id="BTPE01000016">
    <property type="protein sequence ID" value="GMQ35301.1"/>
    <property type="molecule type" value="Genomic_DNA"/>
</dbReference>
<proteinExistence type="predicted"/>
<name>A0ABQ6Q5B3_9BACT</name>